<dbReference type="InterPro" id="IPR022310">
    <property type="entry name" value="NAD/GMP_synthase"/>
</dbReference>
<dbReference type="UniPathway" id="UPA00253"/>
<feature type="domain" description="NAD/GMP synthase" evidence="6">
    <location>
        <begin position="23"/>
        <end position="125"/>
    </location>
</feature>
<dbReference type="GO" id="GO:0005524">
    <property type="term" value="F:ATP binding"/>
    <property type="evidence" value="ECO:0007669"/>
    <property type="project" value="UniProtKB-KW"/>
</dbReference>
<dbReference type="GO" id="GO:0005737">
    <property type="term" value="C:cytoplasm"/>
    <property type="evidence" value="ECO:0007669"/>
    <property type="project" value="InterPro"/>
</dbReference>
<reference evidence="7" key="1">
    <citation type="journal article" date="2014" name="Genome Announc.">
        <title>Draft Genome Sequences of Three Alkaliphilic Bacillus Strains, Bacillus wakoensis JCM 9140T, Bacillus akibai JCM 9157T, and Bacillus hemicellulosilyticus JCM 9152T.</title>
        <authorList>
            <person name="Yuki M."/>
            <person name="Oshima K."/>
            <person name="Suda W."/>
            <person name="Oshida Y."/>
            <person name="Kitamura K."/>
            <person name="Iida T."/>
            <person name="Hattori M."/>
            <person name="Ohkuma M."/>
        </authorList>
    </citation>
    <scope>NUCLEOTIDE SEQUENCE [LARGE SCALE GENOMIC DNA]</scope>
    <source>
        <strain evidence="7">JCM 9140</strain>
    </source>
</reference>
<dbReference type="GO" id="GO:0009435">
    <property type="term" value="P:NAD+ biosynthetic process"/>
    <property type="evidence" value="ECO:0007669"/>
    <property type="project" value="UniProtKB-UniPathway"/>
</dbReference>
<dbReference type="InterPro" id="IPR014729">
    <property type="entry name" value="Rossmann-like_a/b/a_fold"/>
</dbReference>
<keyword evidence="2" id="KW-0436">Ligase</keyword>
<organism evidence="7 8">
    <name type="scientific">Halalkalibacter wakoensis JCM 9140</name>
    <dbReference type="NCBI Taxonomy" id="1236970"/>
    <lineage>
        <taxon>Bacteria</taxon>
        <taxon>Bacillati</taxon>
        <taxon>Bacillota</taxon>
        <taxon>Bacilli</taxon>
        <taxon>Bacillales</taxon>
        <taxon>Bacillaceae</taxon>
        <taxon>Halalkalibacter</taxon>
    </lineage>
</organism>
<dbReference type="GO" id="GO:0003952">
    <property type="term" value="F:NAD+ synthase (glutamine-hydrolyzing) activity"/>
    <property type="evidence" value="ECO:0007669"/>
    <property type="project" value="InterPro"/>
</dbReference>
<dbReference type="AlphaFoldDB" id="W4PX83"/>
<keyword evidence="5" id="KW-0520">NAD</keyword>
<dbReference type="Pfam" id="PF02540">
    <property type="entry name" value="NAD_synthase"/>
    <property type="match status" value="1"/>
</dbReference>
<keyword evidence="3" id="KW-0547">Nucleotide-binding</keyword>
<keyword evidence="4" id="KW-0067">ATP-binding</keyword>
<evidence type="ECO:0000256" key="2">
    <source>
        <dbReference type="ARBA" id="ARBA00022598"/>
    </source>
</evidence>
<accession>W4PX83</accession>
<evidence type="ECO:0000256" key="4">
    <source>
        <dbReference type="ARBA" id="ARBA00022840"/>
    </source>
</evidence>
<dbReference type="PANTHER" id="PTHR23090">
    <property type="entry name" value="NH 3 /GLUTAMINE-DEPENDENT NAD + SYNTHETASE"/>
    <property type="match status" value="1"/>
</dbReference>
<dbReference type="GO" id="GO:0004359">
    <property type="term" value="F:glutaminase activity"/>
    <property type="evidence" value="ECO:0007669"/>
    <property type="project" value="InterPro"/>
</dbReference>
<evidence type="ECO:0000259" key="6">
    <source>
        <dbReference type="Pfam" id="PF02540"/>
    </source>
</evidence>
<keyword evidence="8" id="KW-1185">Reference proteome</keyword>
<dbReference type="STRING" id="1236970.JCM9140_363"/>
<dbReference type="SUPFAM" id="SSF52402">
    <property type="entry name" value="Adenine nucleotide alpha hydrolases-like"/>
    <property type="match status" value="1"/>
</dbReference>
<proteinExistence type="predicted"/>
<evidence type="ECO:0000256" key="3">
    <source>
        <dbReference type="ARBA" id="ARBA00022741"/>
    </source>
</evidence>
<name>W4PX83_9BACI</name>
<evidence type="ECO:0000313" key="8">
    <source>
        <dbReference type="Proteomes" id="UP000018890"/>
    </source>
</evidence>
<sequence length="143" mass="16027">MVTQKEIMDDLQTTSSVVPKEQIRKRVDFLKDYLLHTNANGYVLGISGGQDSTLAGKLAQVAIHELNEEQEEKTYSFYAVRLPYGEQKDEADAQDALRFIEPTKAITVNIKAAVDASVEALNKQQVERSYLTSIKEIQKHVNG</sequence>
<dbReference type="EMBL" id="BAUT01000002">
    <property type="protein sequence ID" value="GAE24436.1"/>
    <property type="molecule type" value="Genomic_DNA"/>
</dbReference>
<dbReference type="PANTHER" id="PTHR23090:SF7">
    <property type="entry name" value="NH(3)-DEPENDENT NAD(+) SYNTHETASE"/>
    <property type="match status" value="1"/>
</dbReference>
<evidence type="ECO:0000256" key="1">
    <source>
        <dbReference type="ARBA" id="ARBA00004790"/>
    </source>
</evidence>
<comment type="pathway">
    <text evidence="1">Cofactor biosynthesis; NAD(+) biosynthesis.</text>
</comment>
<evidence type="ECO:0000256" key="5">
    <source>
        <dbReference type="ARBA" id="ARBA00023027"/>
    </source>
</evidence>
<dbReference type="Gene3D" id="3.40.50.620">
    <property type="entry name" value="HUPs"/>
    <property type="match status" value="1"/>
</dbReference>
<gene>
    <name evidence="7" type="ORF">JCM9140_363</name>
</gene>
<evidence type="ECO:0000313" key="7">
    <source>
        <dbReference type="EMBL" id="GAE24436.1"/>
    </source>
</evidence>
<comment type="caution">
    <text evidence="7">The sequence shown here is derived from an EMBL/GenBank/DDBJ whole genome shotgun (WGS) entry which is preliminary data.</text>
</comment>
<protein>
    <submittedName>
        <fullName evidence="7">NAD synthetase</fullName>
    </submittedName>
</protein>
<dbReference type="InterPro" id="IPR003694">
    <property type="entry name" value="NAD_synthase"/>
</dbReference>
<dbReference type="Proteomes" id="UP000018890">
    <property type="component" value="Unassembled WGS sequence"/>
</dbReference>